<keyword evidence="4" id="KW-0804">Transcription</keyword>
<dbReference type="EMBL" id="JAAGAX010000002">
    <property type="protein sequence ID" value="KAF2322374.1"/>
    <property type="molecule type" value="Genomic_DNA"/>
</dbReference>
<dbReference type="Proteomes" id="UP000467840">
    <property type="component" value="Chromosome 11"/>
</dbReference>
<evidence type="ECO:0000256" key="3">
    <source>
        <dbReference type="ARBA" id="ARBA00023125"/>
    </source>
</evidence>
<dbReference type="InterPro" id="IPR015300">
    <property type="entry name" value="DNA-bd_pseudobarrel_sf"/>
</dbReference>
<dbReference type="PANTHER" id="PTHR34269">
    <property type="entry name" value="TRANSCRIPTION FACTOR B3-DOMAIN FAMILY-RELATED"/>
    <property type="match status" value="1"/>
</dbReference>
<evidence type="ECO:0000256" key="2">
    <source>
        <dbReference type="ARBA" id="ARBA00023015"/>
    </source>
</evidence>
<dbReference type="GO" id="GO:0005634">
    <property type="term" value="C:nucleus"/>
    <property type="evidence" value="ECO:0007669"/>
    <property type="project" value="UniProtKB-SubCell"/>
</dbReference>
<dbReference type="AlphaFoldDB" id="A0A6A6NAP8"/>
<evidence type="ECO:0000256" key="4">
    <source>
        <dbReference type="ARBA" id="ARBA00023163"/>
    </source>
</evidence>
<accession>A0A6A6NAP8</accession>
<evidence type="ECO:0000256" key="1">
    <source>
        <dbReference type="ARBA" id="ARBA00004123"/>
    </source>
</evidence>
<dbReference type="PANTHER" id="PTHR34269:SF11">
    <property type="entry name" value="B3 DOMAIN PROTEIN"/>
    <property type="match status" value="1"/>
</dbReference>
<organism evidence="7 8">
    <name type="scientific">Hevea brasiliensis</name>
    <name type="common">Para rubber tree</name>
    <name type="synonym">Siphonia brasiliensis</name>
    <dbReference type="NCBI Taxonomy" id="3981"/>
    <lineage>
        <taxon>Eukaryota</taxon>
        <taxon>Viridiplantae</taxon>
        <taxon>Streptophyta</taxon>
        <taxon>Embryophyta</taxon>
        <taxon>Tracheophyta</taxon>
        <taxon>Spermatophyta</taxon>
        <taxon>Magnoliopsida</taxon>
        <taxon>eudicotyledons</taxon>
        <taxon>Gunneridae</taxon>
        <taxon>Pentapetalae</taxon>
        <taxon>rosids</taxon>
        <taxon>fabids</taxon>
        <taxon>Malpighiales</taxon>
        <taxon>Euphorbiaceae</taxon>
        <taxon>Crotonoideae</taxon>
        <taxon>Micrandreae</taxon>
        <taxon>Hevea</taxon>
    </lineage>
</organism>
<dbReference type="SUPFAM" id="SSF101936">
    <property type="entry name" value="DNA-binding pseudobarrel domain"/>
    <property type="match status" value="1"/>
</dbReference>
<evidence type="ECO:0008006" key="9">
    <source>
        <dbReference type="Google" id="ProtNLM"/>
    </source>
</evidence>
<reference evidence="7 8" key="1">
    <citation type="journal article" date="2020" name="Mol. Plant">
        <title>The Chromosome-Based Rubber Tree Genome Provides New Insights into Spurge Genome Evolution and Rubber Biosynthesis.</title>
        <authorList>
            <person name="Liu J."/>
            <person name="Shi C."/>
            <person name="Shi C.C."/>
            <person name="Li W."/>
            <person name="Zhang Q.J."/>
            <person name="Zhang Y."/>
            <person name="Li K."/>
            <person name="Lu H.F."/>
            <person name="Shi C."/>
            <person name="Zhu S.T."/>
            <person name="Xiao Z.Y."/>
            <person name="Nan H."/>
            <person name="Yue Y."/>
            <person name="Zhu X.G."/>
            <person name="Wu Y."/>
            <person name="Hong X.N."/>
            <person name="Fan G.Y."/>
            <person name="Tong Y."/>
            <person name="Zhang D."/>
            <person name="Mao C.L."/>
            <person name="Liu Y.L."/>
            <person name="Hao S.J."/>
            <person name="Liu W.Q."/>
            <person name="Lv M.Q."/>
            <person name="Zhang H.B."/>
            <person name="Liu Y."/>
            <person name="Hu-Tang G.R."/>
            <person name="Wang J.P."/>
            <person name="Wang J.H."/>
            <person name="Sun Y.H."/>
            <person name="Ni S.B."/>
            <person name="Chen W.B."/>
            <person name="Zhang X.C."/>
            <person name="Jiao Y.N."/>
            <person name="Eichler E.E."/>
            <person name="Li G.H."/>
            <person name="Liu X."/>
            <person name="Gao L.Z."/>
        </authorList>
    </citation>
    <scope>NUCLEOTIDE SEQUENCE [LARGE SCALE GENOMIC DNA]</scope>
    <source>
        <strain evidence="8">cv. GT1</strain>
        <tissue evidence="7">Leaf</tissue>
    </source>
</reference>
<keyword evidence="2" id="KW-0805">Transcription regulation</keyword>
<keyword evidence="3" id="KW-0238">DNA-binding</keyword>
<dbReference type="InterPro" id="IPR051442">
    <property type="entry name" value="B3_domain"/>
</dbReference>
<feature type="region of interest" description="Disordered" evidence="6">
    <location>
        <begin position="28"/>
        <end position="48"/>
    </location>
</feature>
<sequence length="273" mass="30855">MEKQHLKPFGSFYASTAQEAKKDQFLAAEPSEKKRKYQHNSDGEKNSGVSTELTLSCWVPNKISKPRIKEINSSADNEINAIVVSTRLANEVSTELKLFDESCFTAFAAMRDEPVVSKESSDSESKSLVQNIAEMTSSPEDERKESPMHDVSTIPMLSDPWKIKKKLTGSDLGNLCRLLVASLSVRNHILPLLSGEKVEQIEKDGASVPIWDCDTNTEQHMVLKHWRSSKSYVFIKGWIIQFVKRRNLVEGDLIGIYWDPSNSRFNFSVLERA</sequence>
<evidence type="ECO:0000313" key="8">
    <source>
        <dbReference type="Proteomes" id="UP000467840"/>
    </source>
</evidence>
<evidence type="ECO:0000256" key="5">
    <source>
        <dbReference type="ARBA" id="ARBA00023242"/>
    </source>
</evidence>
<evidence type="ECO:0000313" key="7">
    <source>
        <dbReference type="EMBL" id="KAF2322374.1"/>
    </source>
</evidence>
<dbReference type="Gene3D" id="2.40.330.10">
    <property type="entry name" value="DNA-binding pseudobarrel domain"/>
    <property type="match status" value="1"/>
</dbReference>
<keyword evidence="8" id="KW-1185">Reference proteome</keyword>
<dbReference type="InterPro" id="IPR003340">
    <property type="entry name" value="B3_DNA-bd"/>
</dbReference>
<gene>
    <name evidence="7" type="ORF">GH714_013070</name>
</gene>
<keyword evidence="5" id="KW-0539">Nucleus</keyword>
<protein>
    <recommendedName>
        <fullName evidence="9">TF-B3 domain-containing protein</fullName>
    </recommendedName>
</protein>
<evidence type="ECO:0000256" key="6">
    <source>
        <dbReference type="SAM" id="MobiDB-lite"/>
    </source>
</evidence>
<comment type="subcellular location">
    <subcellularLocation>
        <location evidence="1">Nucleus</location>
    </subcellularLocation>
</comment>
<dbReference type="GO" id="GO:0003677">
    <property type="term" value="F:DNA binding"/>
    <property type="evidence" value="ECO:0007669"/>
    <property type="project" value="UniProtKB-KW"/>
</dbReference>
<dbReference type="CDD" id="cd10017">
    <property type="entry name" value="B3_DNA"/>
    <property type="match status" value="1"/>
</dbReference>
<comment type="caution">
    <text evidence="7">The sequence shown here is derived from an EMBL/GenBank/DDBJ whole genome shotgun (WGS) entry which is preliminary data.</text>
</comment>
<proteinExistence type="predicted"/>
<name>A0A6A6NAP8_HEVBR</name>